<comment type="caution">
    <text evidence="2">The sequence shown here is derived from an EMBL/GenBank/DDBJ whole genome shotgun (WGS) entry which is preliminary data.</text>
</comment>
<evidence type="ECO:0000256" key="1">
    <source>
        <dbReference type="SAM" id="MobiDB-lite"/>
    </source>
</evidence>
<reference evidence="2" key="1">
    <citation type="journal article" date="2020" name="Mol. Plant Microbe Interact.">
        <title>Genome Sequence of the Biocontrol Agent Coniothyrium minitans strain Conio (IMI 134523).</title>
        <authorList>
            <person name="Patel D."/>
            <person name="Shittu T.A."/>
            <person name="Baroncelli R."/>
            <person name="Muthumeenakshi S."/>
            <person name="Osborne T.H."/>
            <person name="Janganan T.K."/>
            <person name="Sreenivasaprasad S."/>
        </authorList>
    </citation>
    <scope>NUCLEOTIDE SEQUENCE</scope>
    <source>
        <strain evidence="2">Conio</strain>
    </source>
</reference>
<evidence type="ECO:0000313" key="2">
    <source>
        <dbReference type="EMBL" id="KAF9728430.1"/>
    </source>
</evidence>
<dbReference type="OrthoDB" id="3794316at2759"/>
<accession>A0A9P6G4T0</accession>
<feature type="region of interest" description="Disordered" evidence="1">
    <location>
        <begin position="51"/>
        <end position="103"/>
    </location>
</feature>
<feature type="compositionally biased region" description="Basic and acidic residues" evidence="1">
    <location>
        <begin position="75"/>
        <end position="102"/>
    </location>
</feature>
<name>A0A9P6G4T0_9PLEO</name>
<feature type="compositionally biased region" description="Low complexity" evidence="1">
    <location>
        <begin position="140"/>
        <end position="152"/>
    </location>
</feature>
<protein>
    <submittedName>
        <fullName evidence="2">Uncharacterized protein</fullName>
    </submittedName>
</protein>
<dbReference type="Proteomes" id="UP000756921">
    <property type="component" value="Unassembled WGS sequence"/>
</dbReference>
<feature type="region of interest" description="Disordered" evidence="1">
    <location>
        <begin position="139"/>
        <end position="209"/>
    </location>
</feature>
<keyword evidence="3" id="KW-1185">Reference proteome</keyword>
<evidence type="ECO:0000313" key="3">
    <source>
        <dbReference type="Proteomes" id="UP000756921"/>
    </source>
</evidence>
<organism evidence="2 3">
    <name type="scientific">Paraphaeosphaeria minitans</name>
    <dbReference type="NCBI Taxonomy" id="565426"/>
    <lineage>
        <taxon>Eukaryota</taxon>
        <taxon>Fungi</taxon>
        <taxon>Dikarya</taxon>
        <taxon>Ascomycota</taxon>
        <taxon>Pezizomycotina</taxon>
        <taxon>Dothideomycetes</taxon>
        <taxon>Pleosporomycetidae</taxon>
        <taxon>Pleosporales</taxon>
        <taxon>Massarineae</taxon>
        <taxon>Didymosphaeriaceae</taxon>
        <taxon>Paraphaeosphaeria</taxon>
    </lineage>
</organism>
<feature type="compositionally biased region" description="Basic residues" evidence="1">
    <location>
        <begin position="197"/>
        <end position="209"/>
    </location>
</feature>
<dbReference type="EMBL" id="WJXW01000020">
    <property type="protein sequence ID" value="KAF9728430.1"/>
    <property type="molecule type" value="Genomic_DNA"/>
</dbReference>
<sequence length="209" mass="23922">MSVVNVGGESRAKKLSQTVHHITIQKQLPQEENQGLQEALAIKKRRAIKRRPLPLNRSDSYHGGAVFWSPRSAQRARDRQQQKDHDKAEFRRQKADQAEARRANQQLKARLLYERRVARLAATEARKRQRADKALRRRLNQQARRVQKQHQQSIKIARSAPKRPSTPRKQVIRPVQTLSGAVDPGEGASSASTPSTRRGRQAKTPSKYR</sequence>
<dbReference type="AlphaFoldDB" id="A0A9P6G4T0"/>
<gene>
    <name evidence="2" type="ORF">PMIN01_13563</name>
</gene>
<proteinExistence type="predicted"/>